<dbReference type="EMBL" id="DS231716">
    <property type="protein sequence ID" value="KNB15601.1"/>
    <property type="molecule type" value="Genomic_DNA"/>
</dbReference>
<name>A0A0J9VXV9_FUSO4</name>
<accession>A0A0J9VXV9</accession>
<organism evidence="2 3">
    <name type="scientific">Fusarium oxysporum f. sp. lycopersici (strain 4287 / CBS 123668 / FGSC 9935 / NRRL 34936)</name>
    <name type="common">Fusarium vascular wilt of tomato</name>
    <dbReference type="NCBI Taxonomy" id="426428"/>
    <lineage>
        <taxon>Eukaryota</taxon>
        <taxon>Fungi</taxon>
        <taxon>Dikarya</taxon>
        <taxon>Ascomycota</taxon>
        <taxon>Pezizomycotina</taxon>
        <taxon>Sordariomycetes</taxon>
        <taxon>Hypocreomycetidae</taxon>
        <taxon>Hypocreales</taxon>
        <taxon>Nectriaceae</taxon>
        <taxon>Fusarium</taxon>
        <taxon>Fusarium oxysporum species complex</taxon>
    </lineage>
</organism>
<evidence type="ECO:0000313" key="1">
    <source>
        <dbReference type="EMBL" id="KNB13735.1"/>
    </source>
</evidence>
<dbReference type="KEGG" id="fox:FOXG_20904"/>
<dbReference type="GeneID" id="28961610"/>
<gene>
    <name evidence="1" type="ORF">FOXG_20904</name>
    <name evidence="2" type="ORF">FOXG_21395</name>
</gene>
<evidence type="ECO:0000313" key="2">
    <source>
        <dbReference type="EMBL" id="KNB15601.1"/>
    </source>
</evidence>
<dbReference type="RefSeq" id="XP_018253646.1">
    <property type="nucleotide sequence ID" value="XM_018401730.1"/>
</dbReference>
<dbReference type="VEuPathDB" id="FungiDB:FOXG_20904"/>
<dbReference type="GeneID" id="28962101"/>
<protein>
    <submittedName>
        <fullName evidence="2">Uncharacterized protein</fullName>
    </submittedName>
</protein>
<reference evidence="2" key="1">
    <citation type="submission" date="2007-04" db="EMBL/GenBank/DDBJ databases">
        <authorList>
            <consortium name="The Broad Institute Genome Sequencing Platform"/>
            <person name="Birren B."/>
            <person name="Lander E."/>
            <person name="Galagan J."/>
            <person name="Nusbaum C."/>
            <person name="Devon K."/>
            <person name="Ma L.-J."/>
            <person name="Jaffe D."/>
            <person name="Butler J."/>
            <person name="Alvarez P."/>
            <person name="Gnerre S."/>
            <person name="Grabherr M."/>
            <person name="Kleber M."/>
            <person name="Mauceli E."/>
            <person name="Brockman W."/>
            <person name="MacCallum I.A."/>
            <person name="Young S."/>
            <person name="LaButti K."/>
            <person name="DeCaprio D."/>
            <person name="Crawford M."/>
            <person name="Koehrsen M."/>
            <person name="Engels R."/>
            <person name="Montgomery P."/>
            <person name="Pearson M."/>
            <person name="Howarth C."/>
            <person name="Larson L."/>
            <person name="White J."/>
            <person name="O'Leary S."/>
            <person name="Kodira C."/>
            <person name="Zeng Q."/>
            <person name="Yandava C."/>
            <person name="Alvarado L."/>
            <person name="Kistler C."/>
            <person name="Shim W.-B."/>
            <person name="Kang S."/>
            <person name="Woloshuk C."/>
        </authorList>
    </citation>
    <scope>NUCLEOTIDE SEQUENCE</scope>
    <source>
        <strain evidence="2">4287</strain>
    </source>
</reference>
<dbReference type="KEGG" id="fox:FOXG_21395"/>
<dbReference type="AlphaFoldDB" id="A0A0J9VXV9"/>
<sequence length="45" mass="5139">MSKREEAKEFGPAIRIFPVIPQSDSQSFTHHLSETSIQHDRSSIL</sequence>
<dbReference type="VEuPathDB" id="FungiDB:FOXG_21395"/>
<dbReference type="RefSeq" id="XP_018251780.1">
    <property type="nucleotide sequence ID" value="XM_018401225.1"/>
</dbReference>
<dbReference type="EMBL" id="DS231713">
    <property type="protein sequence ID" value="KNB13735.1"/>
    <property type="molecule type" value="Genomic_DNA"/>
</dbReference>
<reference evidence="2" key="2">
    <citation type="journal article" date="2010" name="Nature">
        <title>Comparative genomics reveals mobile pathogenicity chromosomes in Fusarium.</title>
        <authorList>
            <person name="Ma L.J."/>
            <person name="van der Does H.C."/>
            <person name="Borkovich K.A."/>
            <person name="Coleman J.J."/>
            <person name="Daboussi M.J."/>
            <person name="Di Pietro A."/>
            <person name="Dufresne M."/>
            <person name="Freitag M."/>
            <person name="Grabherr M."/>
            <person name="Henrissat B."/>
            <person name="Houterman P.M."/>
            <person name="Kang S."/>
            <person name="Shim W.B."/>
            <person name="Woloshuk C."/>
            <person name="Xie X."/>
            <person name="Xu J.R."/>
            <person name="Antoniw J."/>
            <person name="Baker S.E."/>
            <person name="Bluhm B.H."/>
            <person name="Breakspear A."/>
            <person name="Brown D.W."/>
            <person name="Butchko R.A."/>
            <person name="Chapman S."/>
            <person name="Coulson R."/>
            <person name="Coutinho P.M."/>
            <person name="Danchin E.G."/>
            <person name="Diener A."/>
            <person name="Gale L.R."/>
            <person name="Gardiner D.M."/>
            <person name="Goff S."/>
            <person name="Hammond-Kosack K.E."/>
            <person name="Hilburn K."/>
            <person name="Hua-Van A."/>
            <person name="Jonkers W."/>
            <person name="Kazan K."/>
            <person name="Kodira C.D."/>
            <person name="Koehrsen M."/>
            <person name="Kumar L."/>
            <person name="Lee Y.H."/>
            <person name="Li L."/>
            <person name="Manners J.M."/>
            <person name="Miranda-Saavedra D."/>
            <person name="Mukherjee M."/>
            <person name="Park G."/>
            <person name="Park J."/>
            <person name="Park S.Y."/>
            <person name="Proctor R.H."/>
            <person name="Regev A."/>
            <person name="Ruiz-Roldan M.C."/>
            <person name="Sain D."/>
            <person name="Sakthikumar S."/>
            <person name="Sykes S."/>
            <person name="Schwartz D.C."/>
            <person name="Turgeon B.G."/>
            <person name="Wapinski I."/>
            <person name="Yoder O."/>
            <person name="Young S."/>
            <person name="Zeng Q."/>
            <person name="Zhou S."/>
            <person name="Galagan J."/>
            <person name="Cuomo C.A."/>
            <person name="Kistler H.C."/>
            <person name="Rep M."/>
        </authorList>
    </citation>
    <scope>NUCLEOTIDE SEQUENCE [LARGE SCALE GENOMIC DNA]</scope>
    <source>
        <strain evidence="2">4287</strain>
    </source>
</reference>
<evidence type="ECO:0000313" key="3">
    <source>
        <dbReference type="Proteomes" id="UP000009097"/>
    </source>
</evidence>
<dbReference type="Proteomes" id="UP000009097">
    <property type="component" value="Unassembled WGS sequence"/>
</dbReference>
<proteinExistence type="predicted"/>